<dbReference type="AlphaFoldDB" id="A0A1M6BHC8"/>
<dbReference type="Pfam" id="PF07943">
    <property type="entry name" value="PBP5_C"/>
    <property type="match status" value="1"/>
</dbReference>
<evidence type="ECO:0000256" key="6">
    <source>
        <dbReference type="ARBA" id="ARBA00022670"/>
    </source>
</evidence>
<feature type="signal peptide" evidence="17">
    <location>
        <begin position="1"/>
        <end position="24"/>
    </location>
</feature>
<keyword evidence="7 17" id="KW-0732">Signal</keyword>
<comment type="function">
    <text evidence="1">Removes C-terminal D-alanyl residues from sugar-peptide cell wall precursors.</text>
</comment>
<dbReference type="STRING" id="1121302.SAMN02745163_00361"/>
<comment type="catalytic activity">
    <reaction evidence="12">
        <text>Preferential cleavage: (Ac)2-L-Lys-D-Ala-|-D-Ala. Also transpeptidation of peptidyl-alanyl moieties that are N-acyl substituents of D-alanine.</text>
        <dbReference type="EC" id="3.4.16.4"/>
    </reaction>
</comment>
<dbReference type="InterPro" id="IPR018044">
    <property type="entry name" value="Peptidase_S11"/>
</dbReference>
<evidence type="ECO:0000313" key="20">
    <source>
        <dbReference type="EMBL" id="SHI48121.1"/>
    </source>
</evidence>
<feature type="transmembrane region" description="Helical" evidence="16">
    <location>
        <begin position="389"/>
        <end position="407"/>
    </location>
</feature>
<dbReference type="InterPro" id="IPR015956">
    <property type="entry name" value="Peniciliin-bd_prot_C_sf"/>
</dbReference>
<keyword evidence="5 20" id="KW-0121">Carboxypeptidase</keyword>
<evidence type="ECO:0000256" key="14">
    <source>
        <dbReference type="PIRSR" id="PIRSR618044-2"/>
    </source>
</evidence>
<keyword evidence="21" id="KW-1185">Reference proteome</keyword>
<dbReference type="SUPFAM" id="SSF56601">
    <property type="entry name" value="beta-lactamase/transpeptidase-like"/>
    <property type="match status" value="1"/>
</dbReference>
<comment type="pathway">
    <text evidence="2">Cell wall biogenesis; peptidoglycan biosynthesis.</text>
</comment>
<dbReference type="GO" id="GO:0009002">
    <property type="term" value="F:serine-type D-Ala-D-Ala carboxypeptidase activity"/>
    <property type="evidence" value="ECO:0007669"/>
    <property type="project" value="UniProtKB-EC"/>
</dbReference>
<feature type="domain" description="Peptidase S11 D-Ala-D-Ala carboxypeptidase A C-terminal" evidence="19">
    <location>
        <begin position="277"/>
        <end position="375"/>
    </location>
</feature>
<keyword evidence="9" id="KW-0133">Cell shape</keyword>
<keyword evidence="16" id="KW-0812">Transmembrane</keyword>
<dbReference type="Proteomes" id="UP000184310">
    <property type="component" value="Unassembled WGS sequence"/>
</dbReference>
<evidence type="ECO:0000256" key="16">
    <source>
        <dbReference type="SAM" id="Phobius"/>
    </source>
</evidence>
<dbReference type="UniPathway" id="UPA00219"/>
<keyword evidence="16" id="KW-0472">Membrane</keyword>
<dbReference type="GO" id="GO:0006508">
    <property type="term" value="P:proteolysis"/>
    <property type="evidence" value="ECO:0007669"/>
    <property type="project" value="UniProtKB-KW"/>
</dbReference>
<feature type="binding site" evidence="14">
    <location>
        <position position="227"/>
    </location>
    <ligand>
        <name>substrate</name>
    </ligand>
</feature>
<evidence type="ECO:0000256" key="12">
    <source>
        <dbReference type="ARBA" id="ARBA00034000"/>
    </source>
</evidence>
<dbReference type="InterPro" id="IPR001967">
    <property type="entry name" value="Peptidase_S11_N"/>
</dbReference>
<dbReference type="GO" id="GO:0008360">
    <property type="term" value="P:regulation of cell shape"/>
    <property type="evidence" value="ECO:0007669"/>
    <property type="project" value="UniProtKB-KW"/>
</dbReference>
<evidence type="ECO:0000313" key="21">
    <source>
        <dbReference type="Proteomes" id="UP000184310"/>
    </source>
</evidence>
<evidence type="ECO:0000259" key="19">
    <source>
        <dbReference type="Pfam" id="PF07943"/>
    </source>
</evidence>
<feature type="active site" description="Acyl-ester intermediate" evidence="13">
    <location>
        <position position="60"/>
    </location>
</feature>
<evidence type="ECO:0000256" key="11">
    <source>
        <dbReference type="ARBA" id="ARBA00023316"/>
    </source>
</evidence>
<feature type="chain" id="PRO_5012657878" description="serine-type D-Ala-D-Ala carboxypeptidase" evidence="17">
    <location>
        <begin position="25"/>
        <end position="422"/>
    </location>
</feature>
<feature type="domain" description="Peptidase S11 D-alanyl-D-alanine carboxypeptidase A N-terminal" evidence="18">
    <location>
        <begin position="25"/>
        <end position="254"/>
    </location>
</feature>
<dbReference type="PRINTS" id="PR00725">
    <property type="entry name" value="DADACBPTASE1"/>
</dbReference>
<evidence type="ECO:0000256" key="9">
    <source>
        <dbReference type="ARBA" id="ARBA00022960"/>
    </source>
</evidence>
<evidence type="ECO:0000256" key="7">
    <source>
        <dbReference type="ARBA" id="ARBA00022729"/>
    </source>
</evidence>
<feature type="active site" description="Proton acceptor" evidence="13">
    <location>
        <position position="63"/>
    </location>
</feature>
<dbReference type="EMBL" id="FQZB01000003">
    <property type="protein sequence ID" value="SHI48121.1"/>
    <property type="molecule type" value="Genomic_DNA"/>
</dbReference>
<evidence type="ECO:0000256" key="1">
    <source>
        <dbReference type="ARBA" id="ARBA00003217"/>
    </source>
</evidence>
<evidence type="ECO:0000259" key="18">
    <source>
        <dbReference type="Pfam" id="PF00768"/>
    </source>
</evidence>
<dbReference type="RefSeq" id="WP_072984682.1">
    <property type="nucleotide sequence ID" value="NZ_FQZB01000003.1"/>
</dbReference>
<dbReference type="GO" id="GO:0071555">
    <property type="term" value="P:cell wall organization"/>
    <property type="evidence" value="ECO:0007669"/>
    <property type="project" value="UniProtKB-KW"/>
</dbReference>
<evidence type="ECO:0000256" key="2">
    <source>
        <dbReference type="ARBA" id="ARBA00004752"/>
    </source>
</evidence>
<evidence type="ECO:0000256" key="3">
    <source>
        <dbReference type="ARBA" id="ARBA00007164"/>
    </source>
</evidence>
<dbReference type="PANTHER" id="PTHR21581:SF33">
    <property type="entry name" value="D-ALANYL-D-ALANINE CARBOXYPEPTIDASE DACB"/>
    <property type="match status" value="1"/>
</dbReference>
<keyword evidence="6" id="KW-0645">Protease</keyword>
<keyword evidence="11" id="KW-0961">Cell wall biogenesis/degradation</keyword>
<name>A0A1M6BHC8_9CLOT</name>
<dbReference type="SUPFAM" id="SSF69189">
    <property type="entry name" value="Penicillin-binding protein associated domain"/>
    <property type="match status" value="1"/>
</dbReference>
<comment type="similarity">
    <text evidence="3 15">Belongs to the peptidase S11 family.</text>
</comment>
<gene>
    <name evidence="20" type="ORF">SAMN02745163_00361</name>
</gene>
<evidence type="ECO:0000256" key="13">
    <source>
        <dbReference type="PIRSR" id="PIRSR618044-1"/>
    </source>
</evidence>
<dbReference type="OrthoDB" id="9791132at2"/>
<protein>
    <recommendedName>
        <fullName evidence="4">serine-type D-Ala-D-Ala carboxypeptidase</fullName>
        <ecNumber evidence="4">3.4.16.4</ecNumber>
    </recommendedName>
</protein>
<sequence>MKKVFSFFMVFMFLFNFKPIIANATQEIPELECEGAALIDATTGTLLYGKNEHKQLAPASTTKIMTALLILENKKLDEKVTIGKNPTFAEGTRVGLKEGEIYTINDLLHGLLLESANDCAVALAESVSGSEKSFAELMNKRAKELGALDTNFVNASGLYEEGHVTTAYDLSLIMKTVVKNDTFVKISRKPLYQFPPSNIDNSIKWVNNKNELILNTPHFYKYAVSGKTGYTTLSKHTYTSAAEKNGQLLVLSILRSDSKKDYFPEAKKLFDYGFDNFDLIKLYSKGNEIASCEAAKTKVPLICTKDIYYVTKKSDFKPNETLEEKIKDLKACVSLEQKDLSKASFKKGDNILSANINVNNKQISTIPLSSGVDVTYTEPSKLSTPQGKLLLGLGIAMISLSAFATLYKIKKLKAKKKLEEDK</sequence>
<dbReference type="GO" id="GO:0009252">
    <property type="term" value="P:peptidoglycan biosynthetic process"/>
    <property type="evidence" value="ECO:0007669"/>
    <property type="project" value="UniProtKB-UniPathway"/>
</dbReference>
<proteinExistence type="inferred from homology"/>
<keyword evidence="8" id="KW-0378">Hydrolase</keyword>
<reference evidence="20 21" key="1">
    <citation type="submission" date="2016-11" db="EMBL/GenBank/DDBJ databases">
        <authorList>
            <person name="Jaros S."/>
            <person name="Januszkiewicz K."/>
            <person name="Wedrychowicz H."/>
        </authorList>
    </citation>
    <scope>NUCLEOTIDE SEQUENCE [LARGE SCALE GENOMIC DNA]</scope>
    <source>
        <strain evidence="20 21">DSM 21758</strain>
    </source>
</reference>
<dbReference type="InterPro" id="IPR012907">
    <property type="entry name" value="Peptidase_S11_C"/>
</dbReference>
<evidence type="ECO:0000256" key="5">
    <source>
        <dbReference type="ARBA" id="ARBA00022645"/>
    </source>
</evidence>
<organism evidence="20 21">
    <name type="scientific">Clostridium cavendishii DSM 21758</name>
    <dbReference type="NCBI Taxonomy" id="1121302"/>
    <lineage>
        <taxon>Bacteria</taxon>
        <taxon>Bacillati</taxon>
        <taxon>Bacillota</taxon>
        <taxon>Clostridia</taxon>
        <taxon>Eubacteriales</taxon>
        <taxon>Clostridiaceae</taxon>
        <taxon>Clostridium</taxon>
    </lineage>
</organism>
<dbReference type="Gene3D" id="3.40.710.10">
    <property type="entry name" value="DD-peptidase/beta-lactamase superfamily"/>
    <property type="match status" value="1"/>
</dbReference>
<dbReference type="EC" id="3.4.16.4" evidence="4"/>
<keyword evidence="10" id="KW-0573">Peptidoglycan synthesis</keyword>
<accession>A0A1M6BHC8</accession>
<keyword evidence="16" id="KW-1133">Transmembrane helix</keyword>
<evidence type="ECO:0000256" key="17">
    <source>
        <dbReference type="SAM" id="SignalP"/>
    </source>
</evidence>
<evidence type="ECO:0000256" key="4">
    <source>
        <dbReference type="ARBA" id="ARBA00012448"/>
    </source>
</evidence>
<dbReference type="InterPro" id="IPR012338">
    <property type="entry name" value="Beta-lactam/transpept-like"/>
</dbReference>
<evidence type="ECO:0000256" key="8">
    <source>
        <dbReference type="ARBA" id="ARBA00022801"/>
    </source>
</evidence>
<evidence type="ECO:0000256" key="10">
    <source>
        <dbReference type="ARBA" id="ARBA00022984"/>
    </source>
</evidence>
<dbReference type="Pfam" id="PF00768">
    <property type="entry name" value="Peptidase_S11"/>
    <property type="match status" value="1"/>
</dbReference>
<evidence type="ECO:0000256" key="15">
    <source>
        <dbReference type="RuleBase" id="RU004016"/>
    </source>
</evidence>
<feature type="active site" evidence="13">
    <location>
        <position position="115"/>
    </location>
</feature>
<dbReference type="PANTHER" id="PTHR21581">
    <property type="entry name" value="D-ALANYL-D-ALANINE CARBOXYPEPTIDASE"/>
    <property type="match status" value="1"/>
</dbReference>